<name>A0A8S5U3S7_9CAUD</name>
<organism evidence="2">
    <name type="scientific">Myoviridae sp. cttp71</name>
    <dbReference type="NCBI Taxonomy" id="2825195"/>
    <lineage>
        <taxon>Viruses</taxon>
        <taxon>Duplodnaviria</taxon>
        <taxon>Heunggongvirae</taxon>
        <taxon>Uroviricota</taxon>
        <taxon>Caudoviricetes</taxon>
    </lineage>
</organism>
<sequence length="61" mass="6615">MAQTKIILTAPHTHAGQQYQAGETLDLDESSAEFIVKMGVGKVATARRTETPNEETNNGTR</sequence>
<feature type="domain" description="DUF7210" evidence="1">
    <location>
        <begin position="5"/>
        <end position="40"/>
    </location>
</feature>
<dbReference type="EMBL" id="BK016002">
    <property type="protein sequence ID" value="DAF89116.1"/>
    <property type="molecule type" value="Genomic_DNA"/>
</dbReference>
<evidence type="ECO:0000259" key="1">
    <source>
        <dbReference type="Pfam" id="PF23843"/>
    </source>
</evidence>
<dbReference type="InterPro" id="IPR055634">
    <property type="entry name" value="DUF7210"/>
</dbReference>
<reference evidence="2" key="1">
    <citation type="journal article" date="2021" name="Proc. Natl. Acad. Sci. U.S.A.">
        <title>A Catalog of Tens of Thousands of Viruses from Human Metagenomes Reveals Hidden Associations with Chronic Diseases.</title>
        <authorList>
            <person name="Tisza M.J."/>
            <person name="Buck C.B."/>
        </authorList>
    </citation>
    <scope>NUCLEOTIDE SEQUENCE</scope>
    <source>
        <strain evidence="2">Cttp71</strain>
    </source>
</reference>
<protein>
    <recommendedName>
        <fullName evidence="1">DUF7210 domain-containing protein</fullName>
    </recommendedName>
</protein>
<proteinExistence type="predicted"/>
<accession>A0A8S5U3S7</accession>
<dbReference type="Pfam" id="PF23843">
    <property type="entry name" value="DUF7210"/>
    <property type="match status" value="1"/>
</dbReference>
<evidence type="ECO:0000313" key="2">
    <source>
        <dbReference type="EMBL" id="DAF89116.1"/>
    </source>
</evidence>